<dbReference type="InterPro" id="IPR045150">
    <property type="entry name" value="CYB561D1/2"/>
</dbReference>
<name>A0A2K3QKR6_9HYPO</name>
<evidence type="ECO:0000259" key="12">
    <source>
        <dbReference type="PROSITE" id="PS50939"/>
    </source>
</evidence>
<evidence type="ECO:0000256" key="7">
    <source>
        <dbReference type="ARBA" id="ARBA00022982"/>
    </source>
</evidence>
<dbReference type="Pfam" id="PF03188">
    <property type="entry name" value="Cytochrom_B561"/>
    <property type="match status" value="1"/>
</dbReference>
<dbReference type="Gene3D" id="1.20.120.1770">
    <property type="match status" value="1"/>
</dbReference>
<dbReference type="OrthoDB" id="432881at2759"/>
<evidence type="ECO:0000313" key="13">
    <source>
        <dbReference type="EMBL" id="PNY28125.1"/>
    </source>
</evidence>
<feature type="transmembrane region" description="Helical" evidence="11">
    <location>
        <begin position="144"/>
        <end position="160"/>
    </location>
</feature>
<keyword evidence="14" id="KW-1185">Reference proteome</keyword>
<feature type="transmembrane region" description="Helical" evidence="11">
    <location>
        <begin position="172"/>
        <end position="190"/>
    </location>
</feature>
<dbReference type="PANTHER" id="PTHR15422">
    <property type="entry name" value="OS05G0565100 PROTEIN"/>
    <property type="match status" value="1"/>
</dbReference>
<feature type="transmembrane region" description="Helical" evidence="11">
    <location>
        <begin position="65"/>
        <end position="85"/>
    </location>
</feature>
<dbReference type="AlphaFoldDB" id="A0A2K3QKR6"/>
<evidence type="ECO:0000256" key="8">
    <source>
        <dbReference type="ARBA" id="ARBA00022989"/>
    </source>
</evidence>
<evidence type="ECO:0000256" key="4">
    <source>
        <dbReference type="ARBA" id="ARBA00022617"/>
    </source>
</evidence>
<evidence type="ECO:0000256" key="11">
    <source>
        <dbReference type="SAM" id="Phobius"/>
    </source>
</evidence>
<evidence type="ECO:0000256" key="3">
    <source>
        <dbReference type="ARBA" id="ARBA00022448"/>
    </source>
</evidence>
<evidence type="ECO:0000313" key="14">
    <source>
        <dbReference type="Proteomes" id="UP000236621"/>
    </source>
</evidence>
<evidence type="ECO:0000256" key="6">
    <source>
        <dbReference type="ARBA" id="ARBA00022723"/>
    </source>
</evidence>
<evidence type="ECO:0000256" key="9">
    <source>
        <dbReference type="ARBA" id="ARBA00023004"/>
    </source>
</evidence>
<dbReference type="GO" id="GO:0046872">
    <property type="term" value="F:metal ion binding"/>
    <property type="evidence" value="ECO:0007669"/>
    <property type="project" value="UniProtKB-KW"/>
</dbReference>
<dbReference type="SMART" id="SM00665">
    <property type="entry name" value="B561"/>
    <property type="match status" value="1"/>
</dbReference>
<keyword evidence="8 11" id="KW-1133">Transmembrane helix</keyword>
<gene>
    <name evidence="13" type="ORF">TCAP_01954</name>
</gene>
<keyword evidence="3" id="KW-0813">Transport</keyword>
<dbReference type="PROSITE" id="PS50939">
    <property type="entry name" value="CYTOCHROME_B561"/>
    <property type="match status" value="1"/>
</dbReference>
<evidence type="ECO:0000256" key="2">
    <source>
        <dbReference type="ARBA" id="ARBA00004141"/>
    </source>
</evidence>
<protein>
    <recommendedName>
        <fullName evidence="12">Cytochrome b561 domain-containing protein</fullName>
    </recommendedName>
</protein>
<proteinExistence type="predicted"/>
<dbReference type="Proteomes" id="UP000236621">
    <property type="component" value="Unassembled WGS sequence"/>
</dbReference>
<dbReference type="GO" id="GO:0140575">
    <property type="term" value="F:transmembrane monodehydroascorbate reductase activity"/>
    <property type="evidence" value="ECO:0007669"/>
    <property type="project" value="InterPro"/>
</dbReference>
<dbReference type="PANTHER" id="PTHR15422:SF45">
    <property type="entry name" value="CYTOCHROME B561 DOMAIN-CONTAINING PROTEIN"/>
    <property type="match status" value="1"/>
</dbReference>
<accession>A0A2K3QKR6</accession>
<comment type="subcellular location">
    <subcellularLocation>
        <location evidence="2">Membrane</location>
        <topology evidence="2">Multi-pass membrane protein</topology>
    </subcellularLocation>
</comment>
<dbReference type="EMBL" id="NRSZ01000301">
    <property type="protein sequence ID" value="PNY28125.1"/>
    <property type="molecule type" value="Genomic_DNA"/>
</dbReference>
<organism evidence="13 14">
    <name type="scientific">Tolypocladium capitatum</name>
    <dbReference type="NCBI Taxonomy" id="45235"/>
    <lineage>
        <taxon>Eukaryota</taxon>
        <taxon>Fungi</taxon>
        <taxon>Dikarya</taxon>
        <taxon>Ascomycota</taxon>
        <taxon>Pezizomycotina</taxon>
        <taxon>Sordariomycetes</taxon>
        <taxon>Hypocreomycetidae</taxon>
        <taxon>Hypocreales</taxon>
        <taxon>Ophiocordycipitaceae</taxon>
        <taxon>Tolypocladium</taxon>
    </lineage>
</organism>
<keyword evidence="9" id="KW-0408">Iron</keyword>
<evidence type="ECO:0000256" key="1">
    <source>
        <dbReference type="ARBA" id="ARBA00001970"/>
    </source>
</evidence>
<sequence>MGIGLVAQLGAFLLLLLIWASVLQQPLIFFSGHPLLESLAVFTLMQSILFLQPTHTAEQKRLGQLVHAGLNLLAFLLLVGGVVVIEYNKHASRGAHFRSVHAYFGVITSVLLVLQYLVGFTMWATPKLYGGEARARSVWKFHRILGYLTLLALMVTVVYATSTDYNVKVLGIQWWTILLGTGLALAGIIARIQTQKLGIRIETRLPPSTE</sequence>
<dbReference type="CDD" id="cd08761">
    <property type="entry name" value="Cyt_b561_CYB561D2_like"/>
    <property type="match status" value="1"/>
</dbReference>
<reference evidence="13 14" key="1">
    <citation type="submission" date="2017-08" db="EMBL/GenBank/DDBJ databases">
        <title>Harnessing the power of phylogenomics to disentangle the directionality and signatures of interkingdom host jumping in the parasitic fungal genus Tolypocladium.</title>
        <authorList>
            <person name="Quandt C.A."/>
            <person name="Patterson W."/>
            <person name="Spatafora J.W."/>
        </authorList>
    </citation>
    <scope>NUCLEOTIDE SEQUENCE [LARGE SCALE GENOMIC DNA]</scope>
    <source>
        <strain evidence="13 14">CBS 113982</strain>
    </source>
</reference>
<keyword evidence="4" id="KW-0349">Heme</keyword>
<dbReference type="GO" id="GO:0016020">
    <property type="term" value="C:membrane"/>
    <property type="evidence" value="ECO:0007669"/>
    <property type="project" value="UniProtKB-SubCell"/>
</dbReference>
<keyword evidence="7" id="KW-0249">Electron transport</keyword>
<evidence type="ECO:0000256" key="10">
    <source>
        <dbReference type="ARBA" id="ARBA00023136"/>
    </source>
</evidence>
<keyword evidence="10 11" id="KW-0472">Membrane</keyword>
<evidence type="ECO:0000256" key="5">
    <source>
        <dbReference type="ARBA" id="ARBA00022692"/>
    </source>
</evidence>
<comment type="caution">
    <text evidence="13">The sequence shown here is derived from an EMBL/GenBank/DDBJ whole genome shotgun (WGS) entry which is preliminary data.</text>
</comment>
<comment type="cofactor">
    <cofactor evidence="1">
        <name>heme b</name>
        <dbReference type="ChEBI" id="CHEBI:60344"/>
    </cofactor>
</comment>
<keyword evidence="5 11" id="KW-0812">Transmembrane</keyword>
<keyword evidence="6" id="KW-0479">Metal-binding</keyword>
<feature type="domain" description="Cytochrome b561" evidence="12">
    <location>
        <begin position="1"/>
        <end position="195"/>
    </location>
</feature>
<dbReference type="InterPro" id="IPR006593">
    <property type="entry name" value="Cyt_b561/ferric_Rdtase_TM"/>
</dbReference>
<feature type="transmembrane region" description="Helical" evidence="11">
    <location>
        <begin position="100"/>
        <end position="123"/>
    </location>
</feature>